<proteinExistence type="predicted"/>
<name>A0A7D6CB88_9ACTN</name>
<organism evidence="1">
    <name type="scientific">Micromonospora carbonacea</name>
    <dbReference type="NCBI Taxonomy" id="47853"/>
    <lineage>
        <taxon>Bacteria</taxon>
        <taxon>Bacillati</taxon>
        <taxon>Actinomycetota</taxon>
        <taxon>Actinomycetes</taxon>
        <taxon>Micromonosporales</taxon>
        <taxon>Micromonosporaceae</taxon>
        <taxon>Micromonospora</taxon>
    </lineage>
</organism>
<reference evidence="1" key="1">
    <citation type="submission" date="2020-08" db="EMBL/GenBank/DDBJ databases">
        <title>A bifunctional nitrone conjugated secondary metabolite targeting the ribosome.</title>
        <authorList>
            <person name="Limbrick E.M."/>
            <person name="Graf M."/>
            <person name="Derewacz D.K."/>
            <person name="Nguyen F."/>
            <person name="Spraggins J.M."/>
            <person name="Wieland M."/>
            <person name="Ynigez-Gutierrez A.E."/>
            <person name="Reisman B.J."/>
            <person name="Zinshteyn B."/>
            <person name="McCulloch K."/>
            <person name="Iverson T.M."/>
            <person name="Green R."/>
            <person name="Wilson D.N."/>
            <person name="Bachmann B.O."/>
        </authorList>
    </citation>
    <scope>NUCLEOTIDE SEQUENCE</scope>
    <source>
        <strain evidence="1">Africana</strain>
    </source>
</reference>
<accession>A0A7D6CB88</accession>
<dbReference type="AlphaFoldDB" id="A0A7D6CB88"/>
<dbReference type="EMBL" id="CP058905">
    <property type="protein sequence ID" value="QLJ96805.1"/>
    <property type="molecule type" value="Genomic_DNA"/>
</dbReference>
<sequence length="70" mass="7582">MSRRPHVVVLHQRRGRYAHHDRYLDHDRCTVSYLTTEVGVAGVPAAGQATARDARVTGRACAASVAGGLR</sequence>
<protein>
    <submittedName>
        <fullName evidence="1">Uncharacterized protein</fullName>
    </submittedName>
</protein>
<evidence type="ECO:0000313" key="1">
    <source>
        <dbReference type="EMBL" id="QLJ96805.1"/>
    </source>
</evidence>
<gene>
    <name evidence="1" type="ORF">HZU44_18065</name>
</gene>